<dbReference type="EMBL" id="LECT01000015">
    <property type="protein sequence ID" value="KLU06276.1"/>
    <property type="molecule type" value="Genomic_DNA"/>
</dbReference>
<gene>
    <name evidence="1" type="ORF">RISK_001487</name>
</gene>
<accession>A0A0J1BI87</accession>
<dbReference type="PATRIC" id="fig|595434.4.peg.1424"/>
<dbReference type="RefSeq" id="WP_160311403.1">
    <property type="nucleotide sequence ID" value="NZ_LECT01000015.1"/>
</dbReference>
<proteinExistence type="predicted"/>
<dbReference type="AlphaFoldDB" id="A0A0J1BI87"/>
<protein>
    <submittedName>
        <fullName evidence="1">Uncharacterized protein</fullName>
    </submittedName>
</protein>
<sequence>MKRSFGVGESGSVIRGCVSKKRAMHAIESLSPFEYLRTEATDVVSKSVAPF</sequence>
<evidence type="ECO:0000313" key="1">
    <source>
        <dbReference type="EMBL" id="KLU06276.1"/>
    </source>
</evidence>
<dbReference type="STRING" id="595434.RISK_001487"/>
<evidence type="ECO:0000313" key="2">
    <source>
        <dbReference type="Proteomes" id="UP000036367"/>
    </source>
</evidence>
<keyword evidence="2" id="KW-1185">Reference proteome</keyword>
<comment type="caution">
    <text evidence="1">The sequence shown here is derived from an EMBL/GenBank/DDBJ whole genome shotgun (WGS) entry which is preliminary data.</text>
</comment>
<name>A0A0J1BI87_RHOIS</name>
<organism evidence="1 2">
    <name type="scientific">Rhodopirellula islandica</name>
    <dbReference type="NCBI Taxonomy" id="595434"/>
    <lineage>
        <taxon>Bacteria</taxon>
        <taxon>Pseudomonadati</taxon>
        <taxon>Planctomycetota</taxon>
        <taxon>Planctomycetia</taxon>
        <taxon>Pirellulales</taxon>
        <taxon>Pirellulaceae</taxon>
        <taxon>Rhodopirellula</taxon>
    </lineage>
</organism>
<dbReference type="Proteomes" id="UP000036367">
    <property type="component" value="Unassembled WGS sequence"/>
</dbReference>
<reference evidence="1" key="1">
    <citation type="submission" date="2015-05" db="EMBL/GenBank/DDBJ databases">
        <title>Permanent draft genome of Rhodopirellula islandicus K833.</title>
        <authorList>
            <person name="Kizina J."/>
            <person name="Richter M."/>
            <person name="Glockner F.O."/>
            <person name="Harder J."/>
        </authorList>
    </citation>
    <scope>NUCLEOTIDE SEQUENCE [LARGE SCALE GENOMIC DNA]</scope>
    <source>
        <strain evidence="1">K833</strain>
    </source>
</reference>